<accession>A0ABP8BJH6</accession>
<name>A0ABP8BJH6_9SPHI</name>
<evidence type="ECO:0000313" key="3">
    <source>
        <dbReference type="Proteomes" id="UP001501772"/>
    </source>
</evidence>
<dbReference type="InterPro" id="IPR011008">
    <property type="entry name" value="Dimeric_a/b-barrel"/>
</dbReference>
<sequence length="94" mass="10612">MSIYLTAIVKGKPDTVNPLRTVLLNMVANSRKEEACIQYDLHEAAGDLTFIFQEEWKNQSGLDLHNQQPYILAFVEQAGALTDDIVIYKTEKLA</sequence>
<dbReference type="SUPFAM" id="SSF54909">
    <property type="entry name" value="Dimeric alpha+beta barrel"/>
    <property type="match status" value="1"/>
</dbReference>
<dbReference type="Gene3D" id="3.30.70.100">
    <property type="match status" value="1"/>
</dbReference>
<proteinExistence type="predicted"/>
<dbReference type="InterPro" id="IPR007138">
    <property type="entry name" value="ABM_dom"/>
</dbReference>
<reference evidence="3" key="1">
    <citation type="journal article" date="2019" name="Int. J. Syst. Evol. Microbiol.">
        <title>The Global Catalogue of Microorganisms (GCM) 10K type strain sequencing project: providing services to taxonomists for standard genome sequencing and annotation.</title>
        <authorList>
            <consortium name="The Broad Institute Genomics Platform"/>
            <consortium name="The Broad Institute Genome Sequencing Center for Infectious Disease"/>
            <person name="Wu L."/>
            <person name="Ma J."/>
        </authorList>
    </citation>
    <scope>NUCLEOTIDE SEQUENCE [LARGE SCALE GENOMIC DNA]</scope>
    <source>
        <strain evidence="3">JCM 17626</strain>
    </source>
</reference>
<evidence type="ECO:0000259" key="1">
    <source>
        <dbReference type="PROSITE" id="PS51725"/>
    </source>
</evidence>
<gene>
    <name evidence="2" type="ORF">GCM10022289_31060</name>
</gene>
<protein>
    <recommendedName>
        <fullName evidence="1">ABM domain-containing protein</fullName>
    </recommendedName>
</protein>
<dbReference type="RefSeq" id="WP_344852362.1">
    <property type="nucleotide sequence ID" value="NZ_BAABBY010000007.1"/>
</dbReference>
<organism evidence="2 3">
    <name type="scientific">Pedobacter jeongneungensis</name>
    <dbReference type="NCBI Taxonomy" id="947309"/>
    <lineage>
        <taxon>Bacteria</taxon>
        <taxon>Pseudomonadati</taxon>
        <taxon>Bacteroidota</taxon>
        <taxon>Sphingobacteriia</taxon>
        <taxon>Sphingobacteriales</taxon>
        <taxon>Sphingobacteriaceae</taxon>
        <taxon>Pedobacter</taxon>
    </lineage>
</organism>
<dbReference type="Proteomes" id="UP001501772">
    <property type="component" value="Unassembled WGS sequence"/>
</dbReference>
<keyword evidence="3" id="KW-1185">Reference proteome</keyword>
<comment type="caution">
    <text evidence="2">The sequence shown here is derived from an EMBL/GenBank/DDBJ whole genome shotgun (WGS) entry which is preliminary data.</text>
</comment>
<dbReference type="PROSITE" id="PS51725">
    <property type="entry name" value="ABM"/>
    <property type="match status" value="1"/>
</dbReference>
<feature type="domain" description="ABM" evidence="1">
    <location>
        <begin position="3"/>
        <end position="92"/>
    </location>
</feature>
<dbReference type="Pfam" id="PF03992">
    <property type="entry name" value="ABM"/>
    <property type="match status" value="1"/>
</dbReference>
<dbReference type="EMBL" id="BAABBY010000007">
    <property type="protein sequence ID" value="GAA4207921.1"/>
    <property type="molecule type" value="Genomic_DNA"/>
</dbReference>
<evidence type="ECO:0000313" key="2">
    <source>
        <dbReference type="EMBL" id="GAA4207921.1"/>
    </source>
</evidence>